<evidence type="ECO:0000313" key="2">
    <source>
        <dbReference type="EMBL" id="CAB5220919.1"/>
    </source>
</evidence>
<proteinExistence type="predicted"/>
<name>A0A6J7WSA3_9CAUD</name>
<feature type="region of interest" description="Disordered" evidence="1">
    <location>
        <begin position="1"/>
        <end position="21"/>
    </location>
</feature>
<sequence>MQSFKSFTEEKEVKLSGGGKTISLKPGQSVSFKHATSGKNVTGTFRKKKMMGGRQYAHVDMPDKTGMYVPVHHINEAVEEGYIHIGPADGSSPYDKWGNKKPGTRTLGNDSKWAKRDKEPRSPVKKNINDRLTTTREEVEHVEESGLSKKTLANYITKASGSTTDKTLPAKKVMNRYAGVHKADKALDAKMKS</sequence>
<feature type="compositionally biased region" description="Basic and acidic residues" evidence="1">
    <location>
        <begin position="112"/>
        <end position="125"/>
    </location>
</feature>
<accession>A0A6J7WSA3</accession>
<feature type="region of interest" description="Disordered" evidence="1">
    <location>
        <begin position="91"/>
        <end position="125"/>
    </location>
</feature>
<evidence type="ECO:0000256" key="1">
    <source>
        <dbReference type="SAM" id="MobiDB-lite"/>
    </source>
</evidence>
<protein>
    <submittedName>
        <fullName evidence="2">Uncharacterized protein</fullName>
    </submittedName>
</protein>
<organism evidence="2">
    <name type="scientific">uncultured Caudovirales phage</name>
    <dbReference type="NCBI Taxonomy" id="2100421"/>
    <lineage>
        <taxon>Viruses</taxon>
        <taxon>Duplodnaviria</taxon>
        <taxon>Heunggongvirae</taxon>
        <taxon>Uroviricota</taxon>
        <taxon>Caudoviricetes</taxon>
        <taxon>Peduoviridae</taxon>
        <taxon>Maltschvirus</taxon>
        <taxon>Maltschvirus maltsch</taxon>
    </lineage>
</organism>
<gene>
    <name evidence="2" type="ORF">UFOVP245_46</name>
</gene>
<reference evidence="2" key="1">
    <citation type="submission" date="2020-05" db="EMBL/GenBank/DDBJ databases">
        <authorList>
            <person name="Chiriac C."/>
            <person name="Salcher M."/>
            <person name="Ghai R."/>
            <person name="Kavagutti S V."/>
        </authorList>
    </citation>
    <scope>NUCLEOTIDE SEQUENCE</scope>
</reference>
<dbReference type="EMBL" id="LR798287">
    <property type="protein sequence ID" value="CAB5220919.1"/>
    <property type="molecule type" value="Genomic_DNA"/>
</dbReference>